<dbReference type="EMBL" id="BQKV01000048">
    <property type="protein sequence ID" value="GJN64852.1"/>
    <property type="molecule type" value="Genomic_DNA"/>
</dbReference>
<dbReference type="InterPro" id="IPR027417">
    <property type="entry name" value="P-loop_NTPase"/>
</dbReference>
<name>A0AA37IYX3_9FIRM</name>
<dbReference type="NCBIfam" id="NF005576">
    <property type="entry name" value="PRK07261.1"/>
    <property type="match status" value="1"/>
</dbReference>
<accession>A0AA37IYX3</accession>
<gene>
    <name evidence="1" type="primary">flaR</name>
    <name evidence="1" type="ORF">JCM17207_14770</name>
</gene>
<dbReference type="Proteomes" id="UP001055185">
    <property type="component" value="Unassembled WGS sequence"/>
</dbReference>
<dbReference type="PANTHER" id="PTHR37816:SF3">
    <property type="entry name" value="MODULATES DNA TOPOLOGY"/>
    <property type="match status" value="1"/>
</dbReference>
<dbReference type="AlphaFoldDB" id="A0AA37IYX3"/>
<evidence type="ECO:0000313" key="2">
    <source>
        <dbReference type="Proteomes" id="UP001055185"/>
    </source>
</evidence>
<dbReference type="RefSeq" id="WP_238317041.1">
    <property type="nucleotide sequence ID" value="NZ_BQKV01000048.1"/>
</dbReference>
<organism evidence="1 2">
    <name type="scientific">Faecalibacterium gallinarum</name>
    <dbReference type="NCBI Taxonomy" id="2903556"/>
    <lineage>
        <taxon>Bacteria</taxon>
        <taxon>Bacillati</taxon>
        <taxon>Bacillota</taxon>
        <taxon>Clostridia</taxon>
        <taxon>Eubacteriales</taxon>
        <taxon>Oscillospiraceae</taxon>
        <taxon>Faecalibacterium</taxon>
    </lineage>
</organism>
<evidence type="ECO:0000313" key="1">
    <source>
        <dbReference type="EMBL" id="GJN64852.1"/>
    </source>
</evidence>
<sequence>MKIAIIGYSGSGKSTLAQALAVAYNAPALYLDQVHWLPGWVERPAAEEQGMVERFLDQQDSWVIDGNYPSLSYERRMAEADQIVFLNFSRWRCLARVARRYLENRGKTRLSMAADCPEKLDGEFIRWVLWDGRTRRKRDQYAALAARYPDKMVILRTPAQLDAFRRRSLAQRAAARRGR</sequence>
<dbReference type="Gene3D" id="3.40.50.300">
    <property type="entry name" value="P-loop containing nucleotide triphosphate hydrolases"/>
    <property type="match status" value="1"/>
</dbReference>
<dbReference type="InterPro" id="IPR052922">
    <property type="entry name" value="Cytidylate_Kinase-2"/>
</dbReference>
<protein>
    <submittedName>
        <fullName evidence="1">DNA topology modulation protein FlaR</fullName>
    </submittedName>
</protein>
<reference evidence="1" key="1">
    <citation type="journal article" date="2022" name="Int. J. Syst. Evol. Microbiol.">
        <title>Genome-based, phenotypic and chemotaxonomic classification of Faecalibacterium strains: proposal of three novel species Faecalibacterium duncaniae sp. nov., Faecalibacterium hattorii sp. nov. and Faecalibacterium gallinarum sp. nov. .</title>
        <authorList>
            <person name="Sakamoto M."/>
            <person name="Sakurai N."/>
            <person name="Tanno H."/>
            <person name="Iino T."/>
            <person name="Ohkuma M."/>
            <person name="Endo A."/>
        </authorList>
    </citation>
    <scope>NUCLEOTIDE SEQUENCE</scope>
    <source>
        <strain evidence="1">JCM 17207</strain>
    </source>
</reference>
<keyword evidence="2" id="KW-1185">Reference proteome</keyword>
<comment type="caution">
    <text evidence="1">The sequence shown here is derived from an EMBL/GenBank/DDBJ whole genome shotgun (WGS) entry which is preliminary data.</text>
</comment>
<dbReference type="SUPFAM" id="SSF52540">
    <property type="entry name" value="P-loop containing nucleoside triphosphate hydrolases"/>
    <property type="match status" value="1"/>
</dbReference>
<proteinExistence type="predicted"/>
<dbReference type="PANTHER" id="PTHR37816">
    <property type="entry name" value="YALI0E33011P"/>
    <property type="match status" value="1"/>
</dbReference>